<dbReference type="InterPro" id="IPR003356">
    <property type="entry name" value="DNA_methylase_A-5"/>
</dbReference>
<evidence type="ECO:0000259" key="2">
    <source>
        <dbReference type="Pfam" id="PF02384"/>
    </source>
</evidence>
<keyword evidence="3" id="KW-0489">Methyltransferase</keyword>
<evidence type="ECO:0000313" key="4">
    <source>
        <dbReference type="Proteomes" id="UP001501666"/>
    </source>
</evidence>
<dbReference type="Pfam" id="PF02384">
    <property type="entry name" value="N6_Mtase"/>
    <property type="match status" value="1"/>
</dbReference>
<protein>
    <submittedName>
        <fullName evidence="3">N-6 DNA methylase</fullName>
    </submittedName>
</protein>
<keyword evidence="4" id="KW-1185">Reference proteome</keyword>
<evidence type="ECO:0000313" key="3">
    <source>
        <dbReference type="EMBL" id="GAA2694214.1"/>
    </source>
</evidence>
<dbReference type="GO" id="GO:0032259">
    <property type="term" value="P:methylation"/>
    <property type="evidence" value="ECO:0007669"/>
    <property type="project" value="UniProtKB-KW"/>
</dbReference>
<organism evidence="3 4">
    <name type="scientific">Nonomuraea recticatena</name>
    <dbReference type="NCBI Taxonomy" id="46178"/>
    <lineage>
        <taxon>Bacteria</taxon>
        <taxon>Bacillati</taxon>
        <taxon>Actinomycetota</taxon>
        <taxon>Actinomycetes</taxon>
        <taxon>Streptosporangiales</taxon>
        <taxon>Streptosporangiaceae</taxon>
        <taxon>Nonomuraea</taxon>
    </lineage>
</organism>
<keyword evidence="1" id="KW-0680">Restriction system</keyword>
<sequence>MAPMSHDPTVNAGDIARLAGVGRAAVSNWRRRHDDFPKPVDGTSSQPLFALREVEAWLSRYGKSYQVSLADRAWQRLKASGDLQLGRLVAAAGGFLASLGEQGAAVSSGEGKARTLEEGHGLDAGLTTLLAELTAERGARAAYEFLCARYLEAHSRKLSVTREDVAALMVRLAAPEGGTVLDPACGLATLPLSLPAADDPAQGDPAGNPGAGGAVRVLGQEVEETSARIAAARLALRGIEAEIVAGDALRHDAFPGVRADAVVCDPPFNERSWGYDELSGDPRWEYGLPPRGESELAWVQHCLTHVKPGGLVAILMPAAAASRRAGRRIRGNLLRAGALRAVVTLWQGGPDLWLLRRPESGERPPSDILIMDAEGDLARVEPALSEEGRRVRIIDLLDDEVDLSPARHAPRGGADLGRAFAAARERFLAASVDAPDLRVLDQPLDQPATTIGELVKAGLVTILQAPPRMTLDGGEVPVLTADDVERGAGASGATNPEAGLVAVEPGDVVATYATARVITAAGAVLGPQLTLYRADQRRVDPHFLAGFLRSAGARVPAGSSRVDARRTRLPRLSLAEQRAYGEAFRRLATMEDALREATALGETLIRLGHEGLADGRLHPEP</sequence>
<dbReference type="PROSITE" id="PS00092">
    <property type="entry name" value="N6_MTASE"/>
    <property type="match status" value="1"/>
</dbReference>
<dbReference type="PRINTS" id="PR00507">
    <property type="entry name" value="N12N6MTFRASE"/>
</dbReference>
<dbReference type="EMBL" id="BAAATE010000038">
    <property type="protein sequence ID" value="GAA2694214.1"/>
    <property type="molecule type" value="Genomic_DNA"/>
</dbReference>
<dbReference type="InterPro" id="IPR029063">
    <property type="entry name" value="SAM-dependent_MTases_sf"/>
</dbReference>
<dbReference type="Proteomes" id="UP001501666">
    <property type="component" value="Unassembled WGS sequence"/>
</dbReference>
<accession>A0ABP6FLH8</accession>
<feature type="domain" description="DNA methylase adenine-specific" evidence="2">
    <location>
        <begin position="142"/>
        <end position="345"/>
    </location>
</feature>
<evidence type="ECO:0000256" key="1">
    <source>
        <dbReference type="ARBA" id="ARBA00022747"/>
    </source>
</evidence>
<dbReference type="GO" id="GO:0008168">
    <property type="term" value="F:methyltransferase activity"/>
    <property type="evidence" value="ECO:0007669"/>
    <property type="project" value="UniProtKB-KW"/>
</dbReference>
<dbReference type="Gene3D" id="3.40.50.150">
    <property type="entry name" value="Vaccinia Virus protein VP39"/>
    <property type="match status" value="1"/>
</dbReference>
<dbReference type="PANTHER" id="PTHR42998">
    <property type="entry name" value="TYPE I RESTRICTION ENZYME HINDVIIP M PROTEIN-RELATED"/>
    <property type="match status" value="1"/>
</dbReference>
<gene>
    <name evidence="3" type="ORF">GCM10010412_086180</name>
</gene>
<reference evidence="4" key="1">
    <citation type="journal article" date="2019" name="Int. J. Syst. Evol. Microbiol.">
        <title>The Global Catalogue of Microorganisms (GCM) 10K type strain sequencing project: providing services to taxonomists for standard genome sequencing and annotation.</title>
        <authorList>
            <consortium name="The Broad Institute Genomics Platform"/>
            <consortium name="The Broad Institute Genome Sequencing Center for Infectious Disease"/>
            <person name="Wu L."/>
            <person name="Ma J."/>
        </authorList>
    </citation>
    <scope>NUCLEOTIDE SEQUENCE [LARGE SCALE GENOMIC DNA]</scope>
    <source>
        <strain evidence="4">JCM 6835</strain>
    </source>
</reference>
<name>A0ABP6FLH8_9ACTN</name>
<proteinExistence type="predicted"/>
<dbReference type="InterPro" id="IPR002052">
    <property type="entry name" value="DNA_methylase_N6_adenine_CS"/>
</dbReference>
<dbReference type="SUPFAM" id="SSF53335">
    <property type="entry name" value="S-adenosyl-L-methionine-dependent methyltransferases"/>
    <property type="match status" value="1"/>
</dbReference>
<dbReference type="PANTHER" id="PTHR42998:SF1">
    <property type="entry name" value="TYPE I RESTRICTION ENZYME HINDI METHYLASE SUBUNIT"/>
    <property type="match status" value="1"/>
</dbReference>
<dbReference type="InterPro" id="IPR052916">
    <property type="entry name" value="Type-I_RE_MTase_Subunit"/>
</dbReference>
<comment type="caution">
    <text evidence="3">The sequence shown here is derived from an EMBL/GenBank/DDBJ whole genome shotgun (WGS) entry which is preliminary data.</text>
</comment>
<keyword evidence="3" id="KW-0808">Transferase</keyword>